<evidence type="ECO:0000313" key="1">
    <source>
        <dbReference type="EMBL" id="MBX58896.1"/>
    </source>
</evidence>
<accession>A0A2P2PVY7</accession>
<dbReference type="AlphaFoldDB" id="A0A2P2PVY7"/>
<proteinExistence type="predicted"/>
<name>A0A2P2PVY7_RHIMU</name>
<protein>
    <submittedName>
        <fullName evidence="1">Uncharacterized protein</fullName>
    </submittedName>
</protein>
<dbReference type="EMBL" id="GGEC01078412">
    <property type="protein sequence ID" value="MBX58896.1"/>
    <property type="molecule type" value="Transcribed_RNA"/>
</dbReference>
<reference evidence="1" key="1">
    <citation type="submission" date="2018-02" db="EMBL/GenBank/DDBJ databases">
        <title>Rhizophora mucronata_Transcriptome.</title>
        <authorList>
            <person name="Meera S.P."/>
            <person name="Sreeshan A."/>
            <person name="Augustine A."/>
        </authorList>
    </citation>
    <scope>NUCLEOTIDE SEQUENCE</scope>
    <source>
        <tissue evidence="1">Leaf</tissue>
    </source>
</reference>
<sequence length="32" mass="3995">MGVRTTHISVWHLQSLFMHYKLLQYFFENHDD</sequence>
<organism evidence="1">
    <name type="scientific">Rhizophora mucronata</name>
    <name type="common">Asiatic mangrove</name>
    <dbReference type="NCBI Taxonomy" id="61149"/>
    <lineage>
        <taxon>Eukaryota</taxon>
        <taxon>Viridiplantae</taxon>
        <taxon>Streptophyta</taxon>
        <taxon>Embryophyta</taxon>
        <taxon>Tracheophyta</taxon>
        <taxon>Spermatophyta</taxon>
        <taxon>Magnoliopsida</taxon>
        <taxon>eudicotyledons</taxon>
        <taxon>Gunneridae</taxon>
        <taxon>Pentapetalae</taxon>
        <taxon>rosids</taxon>
        <taxon>fabids</taxon>
        <taxon>Malpighiales</taxon>
        <taxon>Rhizophoraceae</taxon>
        <taxon>Rhizophora</taxon>
    </lineage>
</organism>